<name>A0A3L7AED2_9HYPH</name>
<feature type="transmembrane region" description="Helical" evidence="2">
    <location>
        <begin position="197"/>
        <end position="214"/>
    </location>
</feature>
<feature type="transmembrane region" description="Helical" evidence="2">
    <location>
        <begin position="99"/>
        <end position="116"/>
    </location>
</feature>
<dbReference type="PANTHER" id="PTHR38592">
    <property type="entry name" value="BLL4819 PROTEIN"/>
    <property type="match status" value="1"/>
</dbReference>
<evidence type="ECO:0000313" key="3">
    <source>
        <dbReference type="EMBL" id="RLP78607.1"/>
    </source>
</evidence>
<keyword evidence="2" id="KW-0812">Transmembrane</keyword>
<sequence length="442" mass="47570">MCPVPPASVDRPRDAAVRPRGATFAGNLVPRRLVDRTRSKSGVPAVRAEAGRNTRVQPGGRLVSIDFWRGFALLTIFVNHVPGHFLSPYTFRNFGFSDAAELFVLLAGISAAFAYLRPAAGGDLLGTTMRVMLRAFHLYVAHLALVVVAVVVVGGFVVLTADSRMLELFHLDLVNLFPLESLVGIGLLSFQPAYLNILPLYVALLVLCPLLLLLARTSIALALGVSTALYLATQLAGLELPVWPGTGRWYFNPFAWQLLFTCGLAIGAVLDRGARPAPSRVLDIVAPAYLVVAMAWAMMGFPVALDLSPLPAFLWDFDKTNLALPRLLHVLALAYCVSRLPVERWLKARPGLCEPVGLLGRQALPVFCVGTVLSLAAQVTRPGFDGAFLYDLLIVGVGVFVQWLVAWTLEWHRRGLRTGTRPAAAPASAPASVQTTVAGPAG</sequence>
<keyword evidence="4" id="KW-1185">Reference proteome</keyword>
<keyword evidence="2" id="KW-0472">Membrane</keyword>
<feature type="compositionally biased region" description="Polar residues" evidence="1">
    <location>
        <begin position="433"/>
        <end position="442"/>
    </location>
</feature>
<organism evidence="3 4">
    <name type="scientific">Xanthobacter tagetidis</name>
    <dbReference type="NCBI Taxonomy" id="60216"/>
    <lineage>
        <taxon>Bacteria</taxon>
        <taxon>Pseudomonadati</taxon>
        <taxon>Pseudomonadota</taxon>
        <taxon>Alphaproteobacteria</taxon>
        <taxon>Hyphomicrobiales</taxon>
        <taxon>Xanthobacteraceae</taxon>
        <taxon>Xanthobacter</taxon>
    </lineage>
</organism>
<evidence type="ECO:0000256" key="1">
    <source>
        <dbReference type="SAM" id="MobiDB-lite"/>
    </source>
</evidence>
<feature type="transmembrane region" description="Helical" evidence="2">
    <location>
        <begin position="387"/>
        <end position="409"/>
    </location>
</feature>
<evidence type="ECO:0000313" key="4">
    <source>
        <dbReference type="Proteomes" id="UP000269692"/>
    </source>
</evidence>
<dbReference type="PIRSF" id="PIRSF028704">
    <property type="entry name" value="UPC028704"/>
    <property type="match status" value="1"/>
</dbReference>
<dbReference type="EMBL" id="RCTF01000007">
    <property type="protein sequence ID" value="RLP78607.1"/>
    <property type="molecule type" value="Genomic_DNA"/>
</dbReference>
<feature type="region of interest" description="Disordered" evidence="1">
    <location>
        <begin position="421"/>
        <end position="442"/>
    </location>
</feature>
<comment type="caution">
    <text evidence="3">The sequence shown here is derived from an EMBL/GenBank/DDBJ whole genome shotgun (WGS) entry which is preliminary data.</text>
</comment>
<dbReference type="AlphaFoldDB" id="A0A3L7AED2"/>
<accession>A0A3L7AED2</accession>
<keyword evidence="2" id="KW-1133">Transmembrane helix</keyword>
<dbReference type="OrthoDB" id="9775975at2"/>
<feature type="transmembrane region" description="Helical" evidence="2">
    <location>
        <begin position="249"/>
        <end position="270"/>
    </location>
</feature>
<feature type="compositionally biased region" description="Low complexity" evidence="1">
    <location>
        <begin position="422"/>
        <end position="432"/>
    </location>
</feature>
<evidence type="ECO:0000256" key="2">
    <source>
        <dbReference type="SAM" id="Phobius"/>
    </source>
</evidence>
<protein>
    <submittedName>
        <fullName evidence="3">OpgC domain-containing protein</fullName>
    </submittedName>
</protein>
<dbReference type="Pfam" id="PF10129">
    <property type="entry name" value="OpgC_C"/>
    <property type="match status" value="1"/>
</dbReference>
<reference evidence="3 4" key="1">
    <citation type="submission" date="2018-10" db="EMBL/GenBank/DDBJ databases">
        <title>Xanthobacter tagetidis genome sequencing and assembly.</title>
        <authorList>
            <person name="Maclea K.S."/>
            <person name="Goen A.E."/>
            <person name="Fatima S.A."/>
        </authorList>
    </citation>
    <scope>NUCLEOTIDE SEQUENCE [LARGE SCALE GENOMIC DNA]</scope>
    <source>
        <strain evidence="3 4">ATCC 700314</strain>
    </source>
</reference>
<proteinExistence type="predicted"/>
<gene>
    <name evidence="3" type="ORF">D9R14_10055</name>
</gene>
<feature type="transmembrane region" description="Helical" evidence="2">
    <location>
        <begin position="221"/>
        <end position="243"/>
    </location>
</feature>
<dbReference type="Proteomes" id="UP000269692">
    <property type="component" value="Unassembled WGS sequence"/>
</dbReference>
<feature type="transmembrane region" description="Helical" evidence="2">
    <location>
        <begin position="136"/>
        <end position="161"/>
    </location>
</feature>
<dbReference type="InterPro" id="IPR014550">
    <property type="entry name" value="UCP028704_OpgC"/>
</dbReference>
<dbReference type="PANTHER" id="PTHR38592:SF3">
    <property type="entry name" value="BLL4819 PROTEIN"/>
    <property type="match status" value="1"/>
</dbReference>
<feature type="transmembrane region" description="Helical" evidence="2">
    <location>
        <begin position="282"/>
        <end position="303"/>
    </location>
</feature>